<sequence length="479" mass="53359">MRYQNWDVLVFPDQSKIPLQEFKAACQVIQDQESHLSQINPHLLPTVTSFIPGLPAGSPFRISIHSWQNPEISRYVTSLQKPLDHVISKWFDQNGPWPTIIDISIDLDKQGEFEKLKFPTFHKELLSQSYWNAGDDLGRIKLVIAEGFSRDNLAYPFERVKNIVSFSFQHAPLEVLETSSIAWPNESMWRQVSLVGPYYSQQFSPRKASEIIDAHSHSPRHTNNLREATAASNSTIGSMFPPPPNFPRQAAFDPFTEPVHSAFTGWRQPSSDVSMGDYSSSNTRNSASRNVSDPMILAEKQDRRFESMQMAGAYESICEALSAPPMPAPPVNTPQNGADTPLPEQLPNANTLRAKATGTRHPSVKLEIDPSLRPTSARIEASIINSVKSRQNNVQGSALEPPVNSAEIDGLTRKVSLQIAMENHSGIKRQRVITPAASKVIDDEDEPRSSPSIRKVSVRVPKQDSKEGERKVLGGIENV</sequence>
<protein>
    <submittedName>
        <fullName evidence="2">Uncharacterized protein</fullName>
    </submittedName>
</protein>
<dbReference type="AlphaFoldDB" id="A0A559MBD7"/>
<feature type="region of interest" description="Disordered" evidence="1">
    <location>
        <begin position="266"/>
        <end position="290"/>
    </location>
</feature>
<evidence type="ECO:0000313" key="3">
    <source>
        <dbReference type="Proteomes" id="UP000315522"/>
    </source>
</evidence>
<dbReference type="EMBL" id="QGML01000931">
    <property type="protein sequence ID" value="TVY90248.1"/>
    <property type="molecule type" value="Genomic_DNA"/>
</dbReference>
<accession>A0A559MBD7</accession>
<proteinExistence type="predicted"/>
<gene>
    <name evidence="2" type="ORF">LAWI1_G002499</name>
</gene>
<evidence type="ECO:0000313" key="2">
    <source>
        <dbReference type="EMBL" id="TVY90248.1"/>
    </source>
</evidence>
<feature type="compositionally biased region" description="Basic and acidic residues" evidence="1">
    <location>
        <begin position="461"/>
        <end position="472"/>
    </location>
</feature>
<keyword evidence="3" id="KW-1185">Reference proteome</keyword>
<dbReference type="Proteomes" id="UP000315522">
    <property type="component" value="Unassembled WGS sequence"/>
</dbReference>
<feature type="region of interest" description="Disordered" evidence="1">
    <location>
        <begin position="438"/>
        <end position="479"/>
    </location>
</feature>
<comment type="caution">
    <text evidence="2">The sequence shown here is derived from an EMBL/GenBank/DDBJ whole genome shotgun (WGS) entry which is preliminary data.</text>
</comment>
<organism evidence="2 3">
    <name type="scientific">Lachnellula willkommii</name>
    <dbReference type="NCBI Taxonomy" id="215461"/>
    <lineage>
        <taxon>Eukaryota</taxon>
        <taxon>Fungi</taxon>
        <taxon>Dikarya</taxon>
        <taxon>Ascomycota</taxon>
        <taxon>Pezizomycotina</taxon>
        <taxon>Leotiomycetes</taxon>
        <taxon>Helotiales</taxon>
        <taxon>Lachnaceae</taxon>
        <taxon>Lachnellula</taxon>
    </lineage>
</organism>
<name>A0A559MBD7_9HELO</name>
<feature type="compositionally biased region" description="Low complexity" evidence="1">
    <location>
        <begin position="270"/>
        <end position="290"/>
    </location>
</feature>
<reference evidence="2 3" key="1">
    <citation type="submission" date="2018-05" db="EMBL/GenBank/DDBJ databases">
        <title>Genome sequencing and assembly of the regulated plant pathogen Lachnellula willkommii and related sister species for the development of diagnostic species identification markers.</title>
        <authorList>
            <person name="Giroux E."/>
            <person name="Bilodeau G."/>
        </authorList>
    </citation>
    <scope>NUCLEOTIDE SEQUENCE [LARGE SCALE GENOMIC DNA]</scope>
    <source>
        <strain evidence="2 3">CBS 172.35</strain>
    </source>
</reference>
<evidence type="ECO:0000256" key="1">
    <source>
        <dbReference type="SAM" id="MobiDB-lite"/>
    </source>
</evidence>